<dbReference type="GO" id="GO:0008701">
    <property type="term" value="F:4-hydroxy-2-oxovalerate aldolase activity"/>
    <property type="evidence" value="ECO:0007669"/>
    <property type="project" value="UniProtKB-EC"/>
</dbReference>
<dbReference type="Pfam" id="PF00682">
    <property type="entry name" value="HMGL-like"/>
    <property type="match status" value="1"/>
</dbReference>
<reference evidence="2 3" key="1">
    <citation type="submission" date="2019-09" db="EMBL/GenBank/DDBJ databases">
        <authorList>
            <person name="Chandra G."/>
            <person name="Truman W A."/>
        </authorList>
    </citation>
    <scope>NUCLEOTIDE SEQUENCE [LARGE SCALE GENOMIC DNA]</scope>
    <source>
        <strain evidence="2">PS862</strain>
    </source>
</reference>
<dbReference type="OrthoDB" id="9803573at2"/>
<proteinExistence type="predicted"/>
<dbReference type="InterPro" id="IPR000891">
    <property type="entry name" value="PYR_CT"/>
</dbReference>
<sequence length="320" mass="34600">MLKVTDCTLRDGGYVNNHDFSKSQVTHTVSRLLAAGVDLVELGYFRRDTQALGLTAYCPPSLLESLPRTGASRLALMLRPDHVQPGHLAALRGYGISHVRIPARQDNLTASIALARAAREEGYVVCLNIIRASELSADQLTDIVRQVSLLIPDVLYFADSNGSMFPAQVEALIRFVNCRCDFPLGFHAHDNLNLAVANSIAAISGGACWIDSTLGGLGKGGGNAATEVMLTLVARLTGRKVSLASLLDIIAQHPGGLFPPRMRDRLQSIIYGLQDFNIDAISTLKGNAPACHEDIDEWVKMIAAYPSRQLATMFSSTPFK</sequence>
<keyword evidence="1" id="KW-0464">Manganese</keyword>
<dbReference type="AlphaFoldDB" id="A0A5E6THF2"/>
<dbReference type="EC" id="4.1.3.39" evidence="2"/>
<protein>
    <submittedName>
        <fullName evidence="2">4-hydroxy-2-oxovalerate aldolase</fullName>
        <ecNumber evidence="2">4.1.3.39</ecNumber>
    </submittedName>
</protein>
<organism evidence="2 3">
    <name type="scientific">Pseudomonas fluorescens</name>
    <dbReference type="NCBI Taxonomy" id="294"/>
    <lineage>
        <taxon>Bacteria</taxon>
        <taxon>Pseudomonadati</taxon>
        <taxon>Pseudomonadota</taxon>
        <taxon>Gammaproteobacteria</taxon>
        <taxon>Pseudomonadales</taxon>
        <taxon>Pseudomonadaceae</taxon>
        <taxon>Pseudomonas</taxon>
    </lineage>
</organism>
<dbReference type="Gene3D" id="3.20.20.70">
    <property type="entry name" value="Aldolase class I"/>
    <property type="match status" value="1"/>
</dbReference>
<dbReference type="Proteomes" id="UP000385207">
    <property type="component" value="Unassembled WGS sequence"/>
</dbReference>
<gene>
    <name evidence="2" type="primary">mhpE_2</name>
    <name evidence="2" type="ORF">PS862_02680</name>
</gene>
<keyword evidence="2" id="KW-0456">Lyase</keyword>
<dbReference type="GO" id="GO:0009098">
    <property type="term" value="P:L-leucine biosynthetic process"/>
    <property type="evidence" value="ECO:0007669"/>
    <property type="project" value="TreeGrafter"/>
</dbReference>
<dbReference type="InterPro" id="IPR013785">
    <property type="entry name" value="Aldolase_TIM"/>
</dbReference>
<dbReference type="SUPFAM" id="SSF51569">
    <property type="entry name" value="Aldolase"/>
    <property type="match status" value="1"/>
</dbReference>
<name>A0A5E6THF2_PSEFL</name>
<dbReference type="PANTHER" id="PTHR10277">
    <property type="entry name" value="HOMOCITRATE SYNTHASE-RELATED"/>
    <property type="match status" value="1"/>
</dbReference>
<evidence type="ECO:0000313" key="2">
    <source>
        <dbReference type="EMBL" id="VVO97754.1"/>
    </source>
</evidence>
<evidence type="ECO:0000313" key="3">
    <source>
        <dbReference type="Proteomes" id="UP000385207"/>
    </source>
</evidence>
<dbReference type="PROSITE" id="PS50991">
    <property type="entry name" value="PYR_CT"/>
    <property type="match status" value="1"/>
</dbReference>
<evidence type="ECO:0000256" key="1">
    <source>
        <dbReference type="ARBA" id="ARBA00023211"/>
    </source>
</evidence>
<dbReference type="PANTHER" id="PTHR10277:SF9">
    <property type="entry name" value="2-ISOPROPYLMALATE SYNTHASE 1, CHLOROPLASTIC-RELATED"/>
    <property type="match status" value="1"/>
</dbReference>
<accession>A0A5E6THF2</accession>
<dbReference type="RefSeq" id="WP_150746151.1">
    <property type="nucleotide sequence ID" value="NZ_CABVHE010000025.1"/>
</dbReference>
<dbReference type="InterPro" id="IPR050073">
    <property type="entry name" value="2-IPM_HCS-like"/>
</dbReference>
<dbReference type="GO" id="GO:0003852">
    <property type="term" value="F:2-isopropylmalate synthase activity"/>
    <property type="evidence" value="ECO:0007669"/>
    <property type="project" value="TreeGrafter"/>
</dbReference>
<dbReference type="EMBL" id="CABVII010000010">
    <property type="protein sequence ID" value="VVO97754.1"/>
    <property type="molecule type" value="Genomic_DNA"/>
</dbReference>